<evidence type="ECO:0000256" key="8">
    <source>
        <dbReference type="ARBA" id="ARBA00022842"/>
    </source>
</evidence>
<evidence type="ECO:0000256" key="6">
    <source>
        <dbReference type="ARBA" id="ARBA00022763"/>
    </source>
</evidence>
<accession>A0A1G2SAC5</accession>
<comment type="subcellular location">
    <subcellularLocation>
        <location evidence="13">Cytoplasm</location>
    </subcellularLocation>
</comment>
<dbReference type="EC" id="3.1.21.10" evidence="13 14"/>
<evidence type="ECO:0000256" key="10">
    <source>
        <dbReference type="ARBA" id="ARBA00023172"/>
    </source>
</evidence>
<comment type="cofactor">
    <cofactor evidence="13">
        <name>Mg(2+)</name>
        <dbReference type="ChEBI" id="CHEBI:18420"/>
    </cofactor>
    <text evidence="13">Binds 2 Mg(2+) ion per subunit.</text>
</comment>
<dbReference type="FunFam" id="3.30.420.10:FF:000002">
    <property type="entry name" value="Crossover junction endodeoxyribonuclease RuvC"/>
    <property type="match status" value="1"/>
</dbReference>
<dbReference type="PRINTS" id="PR00696">
    <property type="entry name" value="RSOLVASERUVC"/>
</dbReference>
<dbReference type="InterPro" id="IPR036397">
    <property type="entry name" value="RNaseH_sf"/>
</dbReference>
<dbReference type="InterPro" id="IPR002176">
    <property type="entry name" value="X-over_junc_endoDNase_RuvC"/>
</dbReference>
<dbReference type="Pfam" id="PF02075">
    <property type="entry name" value="RuvC"/>
    <property type="match status" value="1"/>
</dbReference>
<name>A0A1G2SAC5_9BACT</name>
<reference evidence="15 16" key="1">
    <citation type="journal article" date="2016" name="Nat. Commun.">
        <title>Thousands of microbial genomes shed light on interconnected biogeochemical processes in an aquifer system.</title>
        <authorList>
            <person name="Anantharaman K."/>
            <person name="Brown C.T."/>
            <person name="Hug L.A."/>
            <person name="Sharon I."/>
            <person name="Castelle C.J."/>
            <person name="Probst A.J."/>
            <person name="Thomas B.C."/>
            <person name="Singh A."/>
            <person name="Wilkins M.J."/>
            <person name="Karaoz U."/>
            <person name="Brodie E.L."/>
            <person name="Williams K.H."/>
            <person name="Hubbard S.S."/>
            <person name="Banfield J.F."/>
        </authorList>
    </citation>
    <scope>NUCLEOTIDE SEQUENCE [LARGE SCALE GENOMIC DNA]</scope>
</reference>
<dbReference type="GO" id="GO:0006310">
    <property type="term" value="P:DNA recombination"/>
    <property type="evidence" value="ECO:0007669"/>
    <property type="project" value="UniProtKB-UniRule"/>
</dbReference>
<protein>
    <recommendedName>
        <fullName evidence="13 14">Crossover junction endodeoxyribonuclease RuvC</fullName>
        <ecNumber evidence="13 14">3.1.21.10</ecNumber>
    </recommendedName>
    <alternativeName>
        <fullName evidence="13">Holliday junction nuclease RuvC</fullName>
    </alternativeName>
    <alternativeName>
        <fullName evidence="13">Holliday junction resolvase RuvC</fullName>
    </alternativeName>
</protein>
<dbReference type="HAMAP" id="MF_00034">
    <property type="entry name" value="RuvC"/>
    <property type="match status" value="1"/>
</dbReference>
<dbReference type="PANTHER" id="PTHR30194">
    <property type="entry name" value="CROSSOVER JUNCTION ENDODEOXYRIBONUCLEASE RUVC"/>
    <property type="match status" value="1"/>
</dbReference>
<evidence type="ECO:0000256" key="12">
    <source>
        <dbReference type="ARBA" id="ARBA00029354"/>
    </source>
</evidence>
<evidence type="ECO:0000256" key="14">
    <source>
        <dbReference type="NCBIfam" id="TIGR00228"/>
    </source>
</evidence>
<dbReference type="InterPro" id="IPR012337">
    <property type="entry name" value="RNaseH-like_sf"/>
</dbReference>
<dbReference type="EMBL" id="MHUS01000005">
    <property type="protein sequence ID" value="OHA82000.1"/>
    <property type="molecule type" value="Genomic_DNA"/>
</dbReference>
<dbReference type="CDD" id="cd16962">
    <property type="entry name" value="RuvC"/>
    <property type="match status" value="1"/>
</dbReference>
<evidence type="ECO:0000256" key="7">
    <source>
        <dbReference type="ARBA" id="ARBA00022801"/>
    </source>
</evidence>
<evidence type="ECO:0000256" key="3">
    <source>
        <dbReference type="ARBA" id="ARBA00022722"/>
    </source>
</evidence>
<dbReference type="GO" id="GO:0006281">
    <property type="term" value="P:DNA repair"/>
    <property type="evidence" value="ECO:0007669"/>
    <property type="project" value="UniProtKB-UniRule"/>
</dbReference>
<comment type="caution">
    <text evidence="15">The sequence shown here is derived from an EMBL/GenBank/DDBJ whole genome shotgun (WGS) entry which is preliminary data.</text>
</comment>
<dbReference type="GO" id="GO:0005737">
    <property type="term" value="C:cytoplasm"/>
    <property type="evidence" value="ECO:0007669"/>
    <property type="project" value="UniProtKB-SubCell"/>
</dbReference>
<keyword evidence="4 13" id="KW-0479">Metal-binding</keyword>
<evidence type="ECO:0000256" key="4">
    <source>
        <dbReference type="ARBA" id="ARBA00022723"/>
    </source>
</evidence>
<proteinExistence type="inferred from homology"/>
<dbReference type="AlphaFoldDB" id="A0A1G2SAC5"/>
<feature type="active site" evidence="13">
    <location>
        <position position="67"/>
    </location>
</feature>
<evidence type="ECO:0000256" key="1">
    <source>
        <dbReference type="ARBA" id="ARBA00009518"/>
    </source>
</evidence>
<keyword evidence="3 13" id="KW-0540">Nuclease</keyword>
<organism evidence="15 16">
    <name type="scientific">Candidatus Yonathbacteria bacterium RIFCSPHIGHO2_01_FULL_51_10</name>
    <dbReference type="NCBI Taxonomy" id="1802723"/>
    <lineage>
        <taxon>Bacteria</taxon>
        <taxon>Candidatus Yonathiibacteriota</taxon>
    </lineage>
</organism>
<keyword evidence="6 13" id="KW-0227">DNA damage</keyword>
<feature type="active site" evidence="13">
    <location>
        <position position="7"/>
    </location>
</feature>
<dbReference type="STRING" id="1802723.A2675_01590"/>
<evidence type="ECO:0000256" key="5">
    <source>
        <dbReference type="ARBA" id="ARBA00022759"/>
    </source>
</evidence>
<gene>
    <name evidence="13" type="primary">ruvC</name>
    <name evidence="15" type="ORF">A2675_01590</name>
</gene>
<keyword evidence="9 13" id="KW-0238">DNA-binding</keyword>
<feature type="binding site" evidence="13">
    <location>
        <position position="140"/>
    </location>
    <ligand>
        <name>Mg(2+)</name>
        <dbReference type="ChEBI" id="CHEBI:18420"/>
        <label>1</label>
    </ligand>
</feature>
<dbReference type="GO" id="GO:0003677">
    <property type="term" value="F:DNA binding"/>
    <property type="evidence" value="ECO:0007669"/>
    <property type="project" value="UniProtKB-KW"/>
</dbReference>
<dbReference type="NCBIfam" id="TIGR00228">
    <property type="entry name" value="ruvC"/>
    <property type="match status" value="1"/>
</dbReference>
<evidence type="ECO:0000256" key="2">
    <source>
        <dbReference type="ARBA" id="ARBA00022490"/>
    </source>
</evidence>
<dbReference type="PANTHER" id="PTHR30194:SF3">
    <property type="entry name" value="CROSSOVER JUNCTION ENDODEOXYRIBONUCLEASE RUVC"/>
    <property type="match status" value="1"/>
</dbReference>
<dbReference type="Gene3D" id="3.30.420.10">
    <property type="entry name" value="Ribonuclease H-like superfamily/Ribonuclease H"/>
    <property type="match status" value="1"/>
</dbReference>
<keyword evidence="11 13" id="KW-0234">DNA repair</keyword>
<dbReference type="Proteomes" id="UP000176997">
    <property type="component" value="Unassembled WGS sequence"/>
</dbReference>
<keyword evidence="5 13" id="KW-0255">Endonuclease</keyword>
<comment type="similarity">
    <text evidence="1 13">Belongs to the RuvC family.</text>
</comment>
<sequence length="164" mass="18178">MILLSIDPGFDRMGVAILSREEGKENLVYSSCVQTSAELSFPERLKLLGDAVDEVVQKHKPELMALETLFFGKNEKTASRVAEVRGMLIYKATVLGLPVHQYTPLQVKVAVTGYGKADKAQVAVMVRSILKMEHEKMLDDELDAIAIGLTHFAHGGLKNLLERR</sequence>
<dbReference type="GO" id="GO:0048476">
    <property type="term" value="C:Holliday junction resolvase complex"/>
    <property type="evidence" value="ECO:0007669"/>
    <property type="project" value="UniProtKB-UniRule"/>
</dbReference>
<evidence type="ECO:0000256" key="13">
    <source>
        <dbReference type="HAMAP-Rule" id="MF_00034"/>
    </source>
</evidence>
<keyword evidence="8 13" id="KW-0460">Magnesium</keyword>
<comment type="subunit">
    <text evidence="13">Homodimer which binds Holliday junction (HJ) DNA. The HJ becomes 2-fold symmetrical on binding to RuvC with unstacked arms; it has a different conformation from HJ DNA in complex with RuvA. In the full resolvosome a probable DNA-RuvA(4)-RuvB(12)-RuvC(2) complex forms which resolves the HJ.</text>
</comment>
<evidence type="ECO:0000256" key="9">
    <source>
        <dbReference type="ARBA" id="ARBA00023125"/>
    </source>
</evidence>
<feature type="binding site" evidence="13">
    <location>
        <position position="7"/>
    </location>
    <ligand>
        <name>Mg(2+)</name>
        <dbReference type="ChEBI" id="CHEBI:18420"/>
        <label>1</label>
    </ligand>
</feature>
<dbReference type="SUPFAM" id="SSF53098">
    <property type="entry name" value="Ribonuclease H-like"/>
    <property type="match status" value="1"/>
</dbReference>
<dbReference type="GO" id="GO:0000287">
    <property type="term" value="F:magnesium ion binding"/>
    <property type="evidence" value="ECO:0007669"/>
    <property type="project" value="UniProtKB-UniRule"/>
</dbReference>
<feature type="binding site" evidence="13">
    <location>
        <position position="67"/>
    </location>
    <ligand>
        <name>Mg(2+)</name>
        <dbReference type="ChEBI" id="CHEBI:18420"/>
        <label>2</label>
    </ligand>
</feature>
<dbReference type="GO" id="GO:0008821">
    <property type="term" value="F:crossover junction DNA endonuclease activity"/>
    <property type="evidence" value="ECO:0007669"/>
    <property type="project" value="UniProtKB-UniRule"/>
</dbReference>
<keyword evidence="2 13" id="KW-0963">Cytoplasm</keyword>
<comment type="function">
    <text evidence="13">The RuvA-RuvB-RuvC complex processes Holliday junction (HJ) DNA during genetic recombination and DNA repair. Endonuclease that resolves HJ intermediates. Cleaves cruciform DNA by making single-stranded nicks across the HJ at symmetrical positions within the homologous arms, yielding a 5'-phosphate and a 3'-hydroxyl group; requires a central core of homology in the junction. The consensus cleavage sequence is 5'-(A/T)TT(C/G)-3'. Cleavage occurs on the 3'-side of the TT dinucleotide at the point of strand exchange. HJ branch migration catalyzed by RuvA-RuvB allows RuvC to scan DNA until it finds its consensus sequence, where it cleaves and resolves the cruciform DNA.</text>
</comment>
<keyword evidence="10 13" id="KW-0233">DNA recombination</keyword>
<evidence type="ECO:0000313" key="16">
    <source>
        <dbReference type="Proteomes" id="UP000176997"/>
    </source>
</evidence>
<evidence type="ECO:0000256" key="11">
    <source>
        <dbReference type="ARBA" id="ARBA00023204"/>
    </source>
</evidence>
<evidence type="ECO:0000313" key="15">
    <source>
        <dbReference type="EMBL" id="OHA82000.1"/>
    </source>
</evidence>
<feature type="active site" evidence="13">
    <location>
        <position position="140"/>
    </location>
</feature>
<keyword evidence="7 13" id="KW-0378">Hydrolase</keyword>
<comment type="catalytic activity">
    <reaction evidence="12 13">
        <text>Endonucleolytic cleavage at a junction such as a reciprocal single-stranded crossover between two homologous DNA duplexes (Holliday junction).</text>
        <dbReference type="EC" id="3.1.21.10"/>
    </reaction>
</comment>